<keyword evidence="1" id="KW-0812">Transmembrane</keyword>
<organism evidence="2 3">
    <name type="scientific">Puccinia sorghi</name>
    <dbReference type="NCBI Taxonomy" id="27349"/>
    <lineage>
        <taxon>Eukaryota</taxon>
        <taxon>Fungi</taxon>
        <taxon>Dikarya</taxon>
        <taxon>Basidiomycota</taxon>
        <taxon>Pucciniomycotina</taxon>
        <taxon>Pucciniomycetes</taxon>
        <taxon>Pucciniales</taxon>
        <taxon>Pucciniaceae</taxon>
        <taxon>Puccinia</taxon>
    </lineage>
</organism>
<feature type="transmembrane region" description="Helical" evidence="1">
    <location>
        <begin position="252"/>
        <end position="271"/>
    </location>
</feature>
<keyword evidence="3" id="KW-1185">Reference proteome</keyword>
<feature type="transmembrane region" description="Helical" evidence="1">
    <location>
        <begin position="120"/>
        <end position="139"/>
    </location>
</feature>
<sequence>MWNKLNMHTILSLVFSPQIAPLKFSCHFIITIHSHPHLPFLVLNIFILTYKSLSCDNAKVFTSSSSLRLKTVRNNLQSALVKSLVSKLIFPTSQLNIFLNGNLSFLQSFLLLFFLNSLLHYQYCLFFLLSTVLLTFFHSCSISYAPVSSKVCIFFLFFSFFTCPDAISTFVFSLTTFHDYLSRKNPTCNLDFPPLNRLAQPCARNHFYSSIESNNHLCKSQSDQVFFSCFSVFIFPIQSINFRWYKLFPKPLYINFMLLKEFISCLILIHIDSTRFICLKYQSFIHRAVKICRTPVSFASQMNKYDSFGKVSLQHGIHFCHHQNKKKSSEHNHNIKMMSLLYSELASGELVRFSMIECWMTDLYKLIHILKSQTQIGQTPNSENLKFIYVQVGLCVLCYIQWHLNAAKTTDDRPLVLGKDRQILAFYFLHYQSFYSLKILIPTFESASGPLMHNTTSFKCLKRPSSFEAVLKENNQNNEDQFFNRLRITPTPKTRYNIEAFFIHYRRNSPGYWLLLQGLDCFIAGSIISISFGGCKTVAACCQISRKSLMRRRMSLI</sequence>
<feature type="transmembrane region" description="Helical" evidence="1">
    <location>
        <begin position="151"/>
        <end position="174"/>
    </location>
</feature>
<dbReference type="Proteomes" id="UP000037035">
    <property type="component" value="Unassembled WGS sequence"/>
</dbReference>
<comment type="caution">
    <text evidence="2">The sequence shown here is derived from an EMBL/GenBank/DDBJ whole genome shotgun (WGS) entry which is preliminary data.</text>
</comment>
<accession>A0A0L6VKB3</accession>
<dbReference type="EMBL" id="LAVV01005231">
    <property type="protein sequence ID" value="KNZ60987.1"/>
    <property type="molecule type" value="Genomic_DNA"/>
</dbReference>
<feature type="transmembrane region" description="Helical" evidence="1">
    <location>
        <begin position="97"/>
        <end position="114"/>
    </location>
</feature>
<evidence type="ECO:0000256" key="1">
    <source>
        <dbReference type="SAM" id="Phobius"/>
    </source>
</evidence>
<dbReference type="AlphaFoldDB" id="A0A0L6VKB3"/>
<proteinExistence type="predicted"/>
<protein>
    <submittedName>
        <fullName evidence="2">Putative signal peptide protein</fullName>
    </submittedName>
</protein>
<evidence type="ECO:0000313" key="2">
    <source>
        <dbReference type="EMBL" id="KNZ60987.1"/>
    </source>
</evidence>
<evidence type="ECO:0000313" key="3">
    <source>
        <dbReference type="Proteomes" id="UP000037035"/>
    </source>
</evidence>
<feature type="transmembrane region" description="Helical" evidence="1">
    <location>
        <begin position="225"/>
        <end position="245"/>
    </location>
</feature>
<name>A0A0L6VKB3_9BASI</name>
<reference evidence="2 3" key="1">
    <citation type="submission" date="2015-08" db="EMBL/GenBank/DDBJ databases">
        <title>Next Generation Sequencing and Analysis of the Genome of Puccinia sorghi L Schw, the Causal Agent of Maize Common Rust.</title>
        <authorList>
            <person name="Rochi L."/>
            <person name="Burguener G."/>
            <person name="Darino M."/>
            <person name="Turjanski A."/>
            <person name="Kreff E."/>
            <person name="Dieguez M.J."/>
            <person name="Sacco F."/>
        </authorList>
    </citation>
    <scope>NUCLEOTIDE SEQUENCE [LARGE SCALE GENOMIC DNA]</scope>
    <source>
        <strain evidence="2 3">RO10H11247</strain>
    </source>
</reference>
<gene>
    <name evidence="2" type="ORF">VP01_1470g2</name>
</gene>
<dbReference type="VEuPathDB" id="FungiDB:VP01_1470g2"/>
<keyword evidence="1" id="KW-1133">Transmembrane helix</keyword>
<keyword evidence="1" id="KW-0472">Membrane</keyword>